<reference evidence="1" key="1">
    <citation type="submission" date="2021-01" db="EMBL/GenBank/DDBJ databases">
        <authorList>
            <consortium name="Genoscope - CEA"/>
            <person name="William W."/>
        </authorList>
    </citation>
    <scope>NUCLEOTIDE SEQUENCE</scope>
</reference>
<dbReference type="Proteomes" id="UP000692954">
    <property type="component" value="Unassembled WGS sequence"/>
</dbReference>
<dbReference type="AlphaFoldDB" id="A0A8S1RQB8"/>
<dbReference type="EMBL" id="CAJJDN010000221">
    <property type="protein sequence ID" value="CAD8129410.1"/>
    <property type="molecule type" value="Genomic_DNA"/>
</dbReference>
<protein>
    <submittedName>
        <fullName evidence="1">Uncharacterized protein</fullName>
    </submittedName>
</protein>
<organism evidence="1 2">
    <name type="scientific">Paramecium sonneborni</name>
    <dbReference type="NCBI Taxonomy" id="65129"/>
    <lineage>
        <taxon>Eukaryota</taxon>
        <taxon>Sar</taxon>
        <taxon>Alveolata</taxon>
        <taxon>Ciliophora</taxon>
        <taxon>Intramacronucleata</taxon>
        <taxon>Oligohymenophorea</taxon>
        <taxon>Peniculida</taxon>
        <taxon>Parameciidae</taxon>
        <taxon>Paramecium</taxon>
    </lineage>
</organism>
<keyword evidence="2" id="KW-1185">Reference proteome</keyword>
<evidence type="ECO:0000313" key="1">
    <source>
        <dbReference type="EMBL" id="CAD8129410.1"/>
    </source>
</evidence>
<comment type="caution">
    <text evidence="1">The sequence shown here is derived from an EMBL/GenBank/DDBJ whole genome shotgun (WGS) entry which is preliminary data.</text>
</comment>
<evidence type="ECO:0000313" key="2">
    <source>
        <dbReference type="Proteomes" id="UP000692954"/>
    </source>
</evidence>
<accession>A0A8S1RQB8</accession>
<sequence length="147" mass="17608">MLQFVWVQRALQIGMVKSYIGRETFCGDNKSFLQQFDLQLLRHLNVRPGIDVDCLEELSGKLNSKFHQNIPRIQKLQKMSGQEQILWMIKKHKTIWATKMKEQKIRDLVIHQILNILYLLYKVTNLTFELNQLYTISRQFLLLNRFN</sequence>
<proteinExistence type="predicted"/>
<gene>
    <name evidence="1" type="ORF">PSON_ATCC_30995.1.T2210025</name>
</gene>
<name>A0A8S1RQB8_9CILI</name>